<evidence type="ECO:0000313" key="2">
    <source>
        <dbReference type="Proteomes" id="UP000004079"/>
    </source>
</evidence>
<dbReference type="HOGENOM" id="CLU_2882171_0_0_10"/>
<dbReference type="AlphaFoldDB" id="D1QT31"/>
<protein>
    <submittedName>
        <fullName evidence="1">Uncharacterized protein</fullName>
    </submittedName>
</protein>
<name>D1QT31_9BACT</name>
<proteinExistence type="predicted"/>
<evidence type="ECO:0000313" key="1">
    <source>
        <dbReference type="EMBL" id="EFB31484.1"/>
    </source>
</evidence>
<reference evidence="1 2" key="1">
    <citation type="submission" date="2009-11" db="EMBL/GenBank/DDBJ databases">
        <authorList>
            <person name="Weinstock G."/>
            <person name="Sodergren E."/>
            <person name="Clifton S."/>
            <person name="Fulton L."/>
            <person name="Fulton B."/>
            <person name="Courtney L."/>
            <person name="Fronick C."/>
            <person name="Harrison M."/>
            <person name="Strong C."/>
            <person name="Farmer C."/>
            <person name="Delahaunty K."/>
            <person name="Markovic C."/>
            <person name="Hall O."/>
            <person name="Minx P."/>
            <person name="Tomlinson C."/>
            <person name="Mitreva M."/>
            <person name="Nelson J."/>
            <person name="Hou S."/>
            <person name="Wollam A."/>
            <person name="Pepin K.H."/>
            <person name="Johnson M."/>
            <person name="Bhonagiri V."/>
            <person name="Nash W.E."/>
            <person name="Warren W."/>
            <person name="Chinwalla A."/>
            <person name="Mardis E.R."/>
            <person name="Wilson R.K."/>
        </authorList>
    </citation>
    <scope>NUCLEOTIDE SEQUENCE [LARGE SCALE GENOMIC DNA]</scope>
    <source>
        <strain evidence="1 2">F0302</strain>
    </source>
</reference>
<gene>
    <name evidence="1" type="ORF">HMPREF0971_02158</name>
</gene>
<dbReference type="Proteomes" id="UP000004079">
    <property type="component" value="Unassembled WGS sequence"/>
</dbReference>
<dbReference type="STRING" id="649760.HMPREF0971_02158"/>
<sequence>MLKSNVNSMAISSLFRQRFGCGCSALLQNGETAMLIYIKKLSATCYVCHFMYLCTSNLWNIVF</sequence>
<accession>D1QT31</accession>
<comment type="caution">
    <text evidence="1">The sequence shown here is derived from an EMBL/GenBank/DDBJ whole genome shotgun (WGS) entry which is preliminary data.</text>
</comment>
<organism evidence="1 2">
    <name type="scientific">Segatella oris F0302</name>
    <dbReference type="NCBI Taxonomy" id="649760"/>
    <lineage>
        <taxon>Bacteria</taxon>
        <taxon>Pseudomonadati</taxon>
        <taxon>Bacteroidota</taxon>
        <taxon>Bacteroidia</taxon>
        <taxon>Bacteroidales</taxon>
        <taxon>Prevotellaceae</taxon>
        <taxon>Segatella</taxon>
    </lineage>
</organism>
<dbReference type="EMBL" id="ACUZ02000036">
    <property type="protein sequence ID" value="EFB31484.1"/>
    <property type="molecule type" value="Genomic_DNA"/>
</dbReference>